<dbReference type="InterPro" id="IPR001478">
    <property type="entry name" value="PDZ"/>
</dbReference>
<name>B8FGS5_DESAL</name>
<feature type="chain" id="PRO_5002872315" evidence="5">
    <location>
        <begin position="26"/>
        <end position="359"/>
    </location>
</feature>
<evidence type="ECO:0000259" key="6">
    <source>
        <dbReference type="Pfam" id="PF13180"/>
    </source>
</evidence>
<comment type="similarity">
    <text evidence="1">Belongs to the peptidase S1C family.</text>
</comment>
<accession>B8FGS5</accession>
<dbReference type="EC" id="1.3.1.74" evidence="7"/>
<dbReference type="Pfam" id="PF13180">
    <property type="entry name" value="PDZ_2"/>
    <property type="match status" value="1"/>
</dbReference>
<gene>
    <name evidence="7" type="ordered locus">Dalk_3617</name>
</gene>
<feature type="domain" description="PDZ" evidence="6">
    <location>
        <begin position="266"/>
        <end position="350"/>
    </location>
</feature>
<dbReference type="GO" id="GO:0004252">
    <property type="term" value="F:serine-type endopeptidase activity"/>
    <property type="evidence" value="ECO:0007669"/>
    <property type="project" value="InterPro"/>
</dbReference>
<dbReference type="GO" id="GO:0032440">
    <property type="term" value="F:2-alkenal reductase [NAD(P)H] activity"/>
    <property type="evidence" value="ECO:0007669"/>
    <property type="project" value="UniProtKB-EC"/>
</dbReference>
<evidence type="ECO:0000256" key="3">
    <source>
        <dbReference type="ARBA" id="ARBA00022801"/>
    </source>
</evidence>
<evidence type="ECO:0000256" key="2">
    <source>
        <dbReference type="ARBA" id="ARBA00022670"/>
    </source>
</evidence>
<dbReference type="eggNOG" id="COG0265">
    <property type="taxonomic scope" value="Bacteria"/>
</dbReference>
<evidence type="ECO:0000313" key="7">
    <source>
        <dbReference type="EMBL" id="ACL05305.1"/>
    </source>
</evidence>
<reference evidence="7 8" key="1">
    <citation type="journal article" date="2012" name="Environ. Microbiol.">
        <title>The genome sequence of Desulfatibacillum alkenivorans AK-01: a blueprint for anaerobic alkane oxidation.</title>
        <authorList>
            <person name="Callaghan A.V."/>
            <person name="Morris B.E."/>
            <person name="Pereira I.A."/>
            <person name="McInerney M.J."/>
            <person name="Austin R.N."/>
            <person name="Groves J.T."/>
            <person name="Kukor J.J."/>
            <person name="Suflita J.M."/>
            <person name="Young L.Y."/>
            <person name="Zylstra G.J."/>
            <person name="Wawrik B."/>
        </authorList>
    </citation>
    <scope>NUCLEOTIDE SEQUENCE [LARGE SCALE GENOMIC DNA]</scope>
    <source>
        <strain evidence="7 8">AK-01</strain>
    </source>
</reference>
<evidence type="ECO:0000256" key="5">
    <source>
        <dbReference type="SAM" id="SignalP"/>
    </source>
</evidence>
<keyword evidence="3" id="KW-0378">Hydrolase</keyword>
<dbReference type="InterPro" id="IPR036034">
    <property type="entry name" value="PDZ_sf"/>
</dbReference>
<evidence type="ECO:0000313" key="8">
    <source>
        <dbReference type="Proteomes" id="UP000000739"/>
    </source>
</evidence>
<evidence type="ECO:0000256" key="1">
    <source>
        <dbReference type="ARBA" id="ARBA00010541"/>
    </source>
</evidence>
<keyword evidence="8" id="KW-1185">Reference proteome</keyword>
<organism evidence="7 8">
    <name type="scientific">Desulfatibacillum aliphaticivorans</name>
    <dbReference type="NCBI Taxonomy" id="218208"/>
    <lineage>
        <taxon>Bacteria</taxon>
        <taxon>Pseudomonadati</taxon>
        <taxon>Thermodesulfobacteriota</taxon>
        <taxon>Desulfobacteria</taxon>
        <taxon>Desulfobacterales</taxon>
        <taxon>Desulfatibacillaceae</taxon>
        <taxon>Desulfatibacillum</taxon>
    </lineage>
</organism>
<dbReference type="EMBL" id="CP001322">
    <property type="protein sequence ID" value="ACL05305.1"/>
    <property type="molecule type" value="Genomic_DNA"/>
</dbReference>
<dbReference type="Pfam" id="PF13365">
    <property type="entry name" value="Trypsin_2"/>
    <property type="match status" value="1"/>
</dbReference>
<keyword evidence="7" id="KW-0560">Oxidoreductase</keyword>
<proteinExistence type="inferred from homology"/>
<dbReference type="Gene3D" id="2.40.10.120">
    <property type="match status" value="1"/>
</dbReference>
<dbReference type="InterPro" id="IPR001940">
    <property type="entry name" value="Peptidase_S1C"/>
</dbReference>
<dbReference type="PRINTS" id="PR00834">
    <property type="entry name" value="PROTEASES2C"/>
</dbReference>
<dbReference type="RefSeq" id="WP_015948362.1">
    <property type="nucleotide sequence ID" value="NC_011768.1"/>
</dbReference>
<dbReference type="HOGENOM" id="CLU_020120_2_0_7"/>
<dbReference type="InterPro" id="IPR051201">
    <property type="entry name" value="Chloro_Bact_Ser_Proteases"/>
</dbReference>
<dbReference type="GO" id="GO:0006508">
    <property type="term" value="P:proteolysis"/>
    <property type="evidence" value="ECO:0007669"/>
    <property type="project" value="UniProtKB-KW"/>
</dbReference>
<keyword evidence="4" id="KW-0720">Serine protease</keyword>
<dbReference type="InterPro" id="IPR009003">
    <property type="entry name" value="Peptidase_S1_PA"/>
</dbReference>
<dbReference type="PANTHER" id="PTHR43343:SF3">
    <property type="entry name" value="PROTEASE DO-LIKE 8, CHLOROPLASTIC"/>
    <property type="match status" value="1"/>
</dbReference>
<dbReference type="FunFam" id="2.40.10.10:FF:000001">
    <property type="entry name" value="Periplasmic serine protease DegS"/>
    <property type="match status" value="1"/>
</dbReference>
<dbReference type="SUPFAM" id="SSF50494">
    <property type="entry name" value="Trypsin-like serine proteases"/>
    <property type="match status" value="1"/>
</dbReference>
<dbReference type="Proteomes" id="UP000000739">
    <property type="component" value="Chromosome"/>
</dbReference>
<dbReference type="AlphaFoldDB" id="B8FGS5"/>
<evidence type="ECO:0000256" key="4">
    <source>
        <dbReference type="ARBA" id="ARBA00022825"/>
    </source>
</evidence>
<keyword evidence="2" id="KW-0645">Protease</keyword>
<protein>
    <submittedName>
        <fullName evidence="7">2-alkenal reductase</fullName>
        <ecNumber evidence="7">1.3.1.74</ecNumber>
    </submittedName>
</protein>
<dbReference type="PANTHER" id="PTHR43343">
    <property type="entry name" value="PEPTIDASE S12"/>
    <property type="match status" value="1"/>
</dbReference>
<feature type="signal peptide" evidence="5">
    <location>
        <begin position="1"/>
        <end position="25"/>
    </location>
</feature>
<keyword evidence="5" id="KW-0732">Signal</keyword>
<dbReference type="KEGG" id="dal:Dalk_3617"/>
<sequence length="359" mass="38260">MSPGSRCAGLLAWIILCLCPPLCFGLTEAEQTVIDIHRDAAPGVVNITSITVQYNFFYQPVPREGSGSGLIIDNQGHILTNNHVIKDAHQLEVTLADGKHYKGRLVGSYPDGDIAVIQIDAPEEVLRPLPIGDSSRLQVGQTVLALGNPFGLGETLTTGVISSLGRSITGDDGYLMEGLIQTDASINPGNSGGPLLDTSGNVIGINTAILSPSGGSIGIGFAIPADLLKRIVPELIEKGYVAYPYFGLRVFPVFPALAEALGLGVDYGCLVVEVVRGGPADLYGMRGPTRKIRIGNSIFPVGGDVIVAIDDDKITDGDDFQRTVSRHWPEDEVQVKVLRDGRFLTIPVTLGETPRARRR</sequence>
<dbReference type="SUPFAM" id="SSF50156">
    <property type="entry name" value="PDZ domain-like"/>
    <property type="match status" value="1"/>
</dbReference>
<dbReference type="Gene3D" id="2.30.42.10">
    <property type="match status" value="1"/>
</dbReference>